<dbReference type="Proteomes" id="UP000314294">
    <property type="component" value="Unassembled WGS sequence"/>
</dbReference>
<sequence length="148" mass="16425">MDSVPFSCCNPGSPRPCIQHQLTNDSAHYDYDHRLEELNIWPRGCREALFSYFSGLMTSIGVLVIATVVLEVSRPQAASANHSVAFRSSPTCRSVWVLHQHKNTALLVLLQVSVGTAPTQEHWEQPASCCGSSVRDDLLSGRWDQHHA</sequence>
<dbReference type="GO" id="GO:0016020">
    <property type="term" value="C:membrane"/>
    <property type="evidence" value="ECO:0007669"/>
    <property type="project" value="InterPro"/>
</dbReference>
<keyword evidence="1" id="KW-1133">Transmembrane helix</keyword>
<keyword evidence="3" id="KW-1185">Reference proteome</keyword>
<dbReference type="PROSITE" id="PS00930">
    <property type="entry name" value="RDS_ROM1"/>
    <property type="match status" value="1"/>
</dbReference>
<organism evidence="2 3">
    <name type="scientific">Liparis tanakae</name>
    <name type="common">Tanaka's snailfish</name>
    <dbReference type="NCBI Taxonomy" id="230148"/>
    <lineage>
        <taxon>Eukaryota</taxon>
        <taxon>Metazoa</taxon>
        <taxon>Chordata</taxon>
        <taxon>Craniata</taxon>
        <taxon>Vertebrata</taxon>
        <taxon>Euteleostomi</taxon>
        <taxon>Actinopterygii</taxon>
        <taxon>Neopterygii</taxon>
        <taxon>Teleostei</taxon>
        <taxon>Neoteleostei</taxon>
        <taxon>Acanthomorphata</taxon>
        <taxon>Eupercaria</taxon>
        <taxon>Perciformes</taxon>
        <taxon>Cottioidei</taxon>
        <taxon>Cottales</taxon>
        <taxon>Liparidae</taxon>
        <taxon>Liparis</taxon>
    </lineage>
</organism>
<protein>
    <submittedName>
        <fullName evidence="2">Peripherin-2</fullName>
    </submittedName>
</protein>
<feature type="transmembrane region" description="Helical" evidence="1">
    <location>
        <begin position="49"/>
        <end position="70"/>
    </location>
</feature>
<proteinExistence type="predicted"/>
<accession>A0A4Z2E165</accession>
<dbReference type="AlphaFoldDB" id="A0A4Z2E165"/>
<evidence type="ECO:0000313" key="2">
    <source>
        <dbReference type="EMBL" id="TNN22230.1"/>
    </source>
</evidence>
<evidence type="ECO:0000313" key="3">
    <source>
        <dbReference type="Proteomes" id="UP000314294"/>
    </source>
</evidence>
<dbReference type="InterPro" id="IPR018498">
    <property type="entry name" value="Peripherin/rom-1_CS"/>
</dbReference>
<dbReference type="OrthoDB" id="9836210at2759"/>
<evidence type="ECO:0000256" key="1">
    <source>
        <dbReference type="SAM" id="Phobius"/>
    </source>
</evidence>
<gene>
    <name evidence="2" type="primary">Prph2_1</name>
    <name evidence="2" type="ORF">EYF80_067656</name>
</gene>
<keyword evidence="1" id="KW-0472">Membrane</keyword>
<dbReference type="EMBL" id="SRLO01023598">
    <property type="protein sequence ID" value="TNN22230.1"/>
    <property type="molecule type" value="Genomic_DNA"/>
</dbReference>
<reference evidence="2 3" key="1">
    <citation type="submission" date="2019-03" db="EMBL/GenBank/DDBJ databases">
        <title>First draft genome of Liparis tanakae, snailfish: a comprehensive survey of snailfish specific genes.</title>
        <authorList>
            <person name="Kim W."/>
            <person name="Song I."/>
            <person name="Jeong J.-H."/>
            <person name="Kim D."/>
            <person name="Kim S."/>
            <person name="Ryu S."/>
            <person name="Song J.Y."/>
            <person name="Lee S.K."/>
        </authorList>
    </citation>
    <scope>NUCLEOTIDE SEQUENCE [LARGE SCALE GENOMIC DNA]</scope>
    <source>
        <tissue evidence="2">Muscle</tissue>
    </source>
</reference>
<dbReference type="GO" id="GO:0007601">
    <property type="term" value="P:visual perception"/>
    <property type="evidence" value="ECO:0007669"/>
    <property type="project" value="InterPro"/>
</dbReference>
<keyword evidence="1" id="KW-0812">Transmembrane</keyword>
<name>A0A4Z2E165_9TELE</name>
<comment type="caution">
    <text evidence="2">The sequence shown here is derived from an EMBL/GenBank/DDBJ whole genome shotgun (WGS) entry which is preliminary data.</text>
</comment>